<name>A0A8J5CRV6_CHIOP</name>
<reference evidence="2" key="1">
    <citation type="submission" date="2020-07" db="EMBL/GenBank/DDBJ databases">
        <title>The High-quality genome of the commercially important snow crab, Chionoecetes opilio.</title>
        <authorList>
            <person name="Jeong J.-H."/>
            <person name="Ryu S."/>
        </authorList>
    </citation>
    <scope>NUCLEOTIDE SEQUENCE</scope>
    <source>
        <strain evidence="2">MADBK_172401_WGS</strain>
        <tissue evidence="2">Digestive gland</tissue>
    </source>
</reference>
<accession>A0A8J5CRV6</accession>
<dbReference type="EMBL" id="JACEEZ010015906">
    <property type="protein sequence ID" value="KAG0718516.1"/>
    <property type="molecule type" value="Genomic_DNA"/>
</dbReference>
<feature type="compositionally biased region" description="Basic residues" evidence="1">
    <location>
        <begin position="76"/>
        <end position="88"/>
    </location>
</feature>
<feature type="region of interest" description="Disordered" evidence="1">
    <location>
        <begin position="1"/>
        <end position="20"/>
    </location>
</feature>
<evidence type="ECO:0000313" key="3">
    <source>
        <dbReference type="Proteomes" id="UP000770661"/>
    </source>
</evidence>
<sequence>MTFFDIGHGDAFAPHHGGGDRIFLRGQRSPDGPLHHARSRPIPWPKRATALERGVLKRRAHRSVPTTASALMGLGCRRKRERGVRRTGRGPLSRGRNIRQSAVPQASPHPIMTPVCRRCVGRTGSRTDRSSSFHRCPRPRAHSRSHTVRRHQGGAREKMAKG</sequence>
<dbReference type="Proteomes" id="UP000770661">
    <property type="component" value="Unassembled WGS sequence"/>
</dbReference>
<feature type="region of interest" description="Disordered" evidence="1">
    <location>
        <begin position="122"/>
        <end position="162"/>
    </location>
</feature>
<feature type="compositionally biased region" description="Basic residues" evidence="1">
    <location>
        <begin position="135"/>
        <end position="153"/>
    </location>
</feature>
<protein>
    <submittedName>
        <fullName evidence="2">Uncharacterized protein</fullName>
    </submittedName>
</protein>
<evidence type="ECO:0000256" key="1">
    <source>
        <dbReference type="SAM" id="MobiDB-lite"/>
    </source>
</evidence>
<proteinExistence type="predicted"/>
<evidence type="ECO:0000313" key="2">
    <source>
        <dbReference type="EMBL" id="KAG0718516.1"/>
    </source>
</evidence>
<feature type="region of interest" description="Disordered" evidence="1">
    <location>
        <begin position="61"/>
        <end position="110"/>
    </location>
</feature>
<gene>
    <name evidence="2" type="ORF">GWK47_052305</name>
</gene>
<organism evidence="2 3">
    <name type="scientific">Chionoecetes opilio</name>
    <name type="common">Atlantic snow crab</name>
    <name type="synonym">Cancer opilio</name>
    <dbReference type="NCBI Taxonomy" id="41210"/>
    <lineage>
        <taxon>Eukaryota</taxon>
        <taxon>Metazoa</taxon>
        <taxon>Ecdysozoa</taxon>
        <taxon>Arthropoda</taxon>
        <taxon>Crustacea</taxon>
        <taxon>Multicrustacea</taxon>
        <taxon>Malacostraca</taxon>
        <taxon>Eumalacostraca</taxon>
        <taxon>Eucarida</taxon>
        <taxon>Decapoda</taxon>
        <taxon>Pleocyemata</taxon>
        <taxon>Brachyura</taxon>
        <taxon>Eubrachyura</taxon>
        <taxon>Majoidea</taxon>
        <taxon>Majidae</taxon>
        <taxon>Chionoecetes</taxon>
    </lineage>
</organism>
<comment type="caution">
    <text evidence="2">The sequence shown here is derived from an EMBL/GenBank/DDBJ whole genome shotgun (WGS) entry which is preliminary data.</text>
</comment>
<keyword evidence="3" id="KW-1185">Reference proteome</keyword>
<dbReference type="AlphaFoldDB" id="A0A8J5CRV6"/>